<evidence type="ECO:0000313" key="2">
    <source>
        <dbReference type="EMBL" id="KAJ4827199.1"/>
    </source>
</evidence>
<dbReference type="AlphaFoldDB" id="A0A9Q0FAM8"/>
<feature type="compositionally biased region" description="Basic residues" evidence="1">
    <location>
        <begin position="1"/>
        <end position="15"/>
    </location>
</feature>
<keyword evidence="3" id="KW-1185">Reference proteome</keyword>
<organism evidence="2 3">
    <name type="scientific">Turnera subulata</name>
    <dbReference type="NCBI Taxonomy" id="218843"/>
    <lineage>
        <taxon>Eukaryota</taxon>
        <taxon>Viridiplantae</taxon>
        <taxon>Streptophyta</taxon>
        <taxon>Embryophyta</taxon>
        <taxon>Tracheophyta</taxon>
        <taxon>Spermatophyta</taxon>
        <taxon>Magnoliopsida</taxon>
        <taxon>eudicotyledons</taxon>
        <taxon>Gunneridae</taxon>
        <taxon>Pentapetalae</taxon>
        <taxon>rosids</taxon>
        <taxon>fabids</taxon>
        <taxon>Malpighiales</taxon>
        <taxon>Passifloraceae</taxon>
        <taxon>Turnera</taxon>
    </lineage>
</organism>
<name>A0A9Q0FAM8_9ROSI</name>
<reference evidence="2" key="2">
    <citation type="journal article" date="2023" name="Plants (Basel)">
        <title>Annotation of the Turnera subulata (Passifloraceae) Draft Genome Reveals the S-Locus Evolved after the Divergence of Turneroideae from Passifloroideae in a Stepwise Manner.</title>
        <authorList>
            <person name="Henning P.M."/>
            <person name="Roalson E.H."/>
            <person name="Mir W."/>
            <person name="McCubbin A.G."/>
            <person name="Shore J.S."/>
        </authorList>
    </citation>
    <scope>NUCLEOTIDE SEQUENCE</scope>
    <source>
        <strain evidence="2">F60SS</strain>
    </source>
</reference>
<evidence type="ECO:0000313" key="3">
    <source>
        <dbReference type="Proteomes" id="UP001141552"/>
    </source>
</evidence>
<protein>
    <submittedName>
        <fullName evidence="2">Uncharacterized protein</fullName>
    </submittedName>
</protein>
<feature type="region of interest" description="Disordered" evidence="1">
    <location>
        <begin position="1"/>
        <end position="50"/>
    </location>
</feature>
<evidence type="ECO:0000256" key="1">
    <source>
        <dbReference type="SAM" id="MobiDB-lite"/>
    </source>
</evidence>
<dbReference type="EMBL" id="JAKUCV010006466">
    <property type="protein sequence ID" value="KAJ4827199.1"/>
    <property type="molecule type" value="Genomic_DNA"/>
</dbReference>
<sequence>MESKKKVTRARKRTSKSNDCQGAKRIKSGKHQHGQNAARNKPQPPKYNLRPCKLVHKGDMRADKPLSPQFIEGIEFQHLIMLCLSRDKYCKIWEILIFSMRGFF</sequence>
<feature type="compositionally biased region" description="Basic residues" evidence="1">
    <location>
        <begin position="24"/>
        <end position="33"/>
    </location>
</feature>
<accession>A0A9Q0FAM8</accession>
<comment type="caution">
    <text evidence="2">The sequence shown here is derived from an EMBL/GenBank/DDBJ whole genome shotgun (WGS) entry which is preliminary data.</text>
</comment>
<dbReference type="Proteomes" id="UP001141552">
    <property type="component" value="Unassembled WGS sequence"/>
</dbReference>
<reference evidence="2" key="1">
    <citation type="submission" date="2022-02" db="EMBL/GenBank/DDBJ databases">
        <authorList>
            <person name="Henning P.M."/>
            <person name="McCubbin A.G."/>
            <person name="Shore J.S."/>
        </authorList>
    </citation>
    <scope>NUCLEOTIDE SEQUENCE</scope>
    <source>
        <strain evidence="2">F60SS</strain>
        <tissue evidence="2">Leaves</tissue>
    </source>
</reference>
<proteinExistence type="predicted"/>
<gene>
    <name evidence="2" type="ORF">Tsubulata_016785</name>
</gene>